<accession>A0A7L4JTS4</accession>
<dbReference type="InterPro" id="IPR000477">
    <property type="entry name" value="RT_dom"/>
</dbReference>
<keyword evidence="12" id="KW-1185">Reference proteome</keyword>
<dbReference type="PROSITE" id="PS50878">
    <property type="entry name" value="RT_POL"/>
    <property type="match status" value="1"/>
</dbReference>
<dbReference type="SUPFAM" id="SSF56672">
    <property type="entry name" value="DNA/RNA polymerases"/>
    <property type="match status" value="1"/>
</dbReference>
<dbReference type="AlphaFoldDB" id="A0A7L4JTS4"/>
<dbReference type="InterPro" id="IPR043502">
    <property type="entry name" value="DNA/RNA_pol_sf"/>
</dbReference>
<evidence type="ECO:0000256" key="2">
    <source>
        <dbReference type="ARBA" id="ARBA00012180"/>
    </source>
</evidence>
<evidence type="ECO:0000313" key="12">
    <source>
        <dbReference type="Proteomes" id="UP000519239"/>
    </source>
</evidence>
<keyword evidence="7" id="KW-0378">Hydrolase</keyword>
<dbReference type="InterPro" id="IPR010661">
    <property type="entry name" value="RVT_thumb"/>
</dbReference>
<dbReference type="GO" id="GO:0003964">
    <property type="term" value="F:RNA-directed DNA polymerase activity"/>
    <property type="evidence" value="ECO:0007669"/>
    <property type="project" value="UniProtKB-KW"/>
</dbReference>
<dbReference type="PANTHER" id="PTHR41694:SF3">
    <property type="entry name" value="RNA-DIRECTED DNA POLYMERASE-RELATED"/>
    <property type="match status" value="1"/>
</dbReference>
<dbReference type="GO" id="GO:0035613">
    <property type="term" value="F:RNA stem-loop binding"/>
    <property type="evidence" value="ECO:0007669"/>
    <property type="project" value="TreeGrafter"/>
</dbReference>
<proteinExistence type="inferred from homology"/>
<gene>
    <name evidence="11" type="primary">Ervk18_1</name>
    <name evidence="11" type="ORF">CEUAER_R03789</name>
</gene>
<dbReference type="Pfam" id="PF06817">
    <property type="entry name" value="RVT_thumb"/>
    <property type="match status" value="1"/>
</dbReference>
<keyword evidence="4" id="KW-0548">Nucleotidyltransferase</keyword>
<feature type="non-terminal residue" evidence="11">
    <location>
        <position position="1"/>
    </location>
</feature>
<dbReference type="Gene3D" id="3.30.420.10">
    <property type="entry name" value="Ribonuclease H-like superfamily/Ribonuclease H"/>
    <property type="match status" value="1"/>
</dbReference>
<protein>
    <recommendedName>
        <fullName evidence="2">ribonuclease H</fullName>
        <ecNumber evidence="2">3.1.26.4</ecNumber>
    </recommendedName>
</protein>
<evidence type="ECO:0000313" key="11">
    <source>
        <dbReference type="EMBL" id="NXY43918.1"/>
    </source>
</evidence>
<dbReference type="EMBL" id="VWPQ01002354">
    <property type="protein sequence ID" value="NXY43918.1"/>
    <property type="molecule type" value="Genomic_DNA"/>
</dbReference>
<dbReference type="InterPro" id="IPR036397">
    <property type="entry name" value="RNaseH_sf"/>
</dbReference>
<keyword evidence="6" id="KW-0255">Endonuclease</keyword>
<feature type="non-terminal residue" evidence="11">
    <location>
        <position position="526"/>
    </location>
</feature>
<keyword evidence="3" id="KW-0808">Transferase</keyword>
<sequence>NQWPLSKEKVAILQQLILEQLELGHIKESVSPWDTPVFMIPKKSGKWRLLHDLRKINAVMEDMGALQPGLPLPTMIPRHWNILIIDLKDCYFTIPICSEDSDKFAFSVPQVNKQVPMKRYQWVVLPQGMKNSPMICQQYVAKALEPFRRQHPHLIVLHYMDDILIVGQDQLEQCQMELVNDLQQLGLSIAPEKVQAQPPWKYLGWKILDQTVVPQKLPVWVDIKTLNDVQKMLGNINWVQSLLGIDNQRLKFLFNLLKGNTDLNAPRKLTKEAEWALEQIERAIEQRQAHRVVFEQPVHLLLINNKVQPLFLKHQMNKTIVTRPEAFAMLIIRGRERVLEIRGYEPDSIIIPMKEEHLQWYLKNNLALQVALENYTGQLKTYHRSSKLITFLENQVIVEKTKLSQVPVQGQTVFTEGSGRTEKVVIVWLEEKEWKKVTFLIQASPQIIELKAVVEALNKWTDQPLNVITDSIYVAGIVQRMERSILKEVSNQQLFELLKQLLQLLNQRRAMYYVCHHWSHTSLPGF</sequence>
<dbReference type="Gene3D" id="3.30.70.270">
    <property type="match status" value="2"/>
</dbReference>
<dbReference type="PROSITE" id="PS50879">
    <property type="entry name" value="RNASE_H_1"/>
    <property type="match status" value="1"/>
</dbReference>
<reference evidence="11 12" key="1">
    <citation type="submission" date="2019-09" db="EMBL/GenBank/DDBJ databases">
        <title>Bird 10,000 Genomes (B10K) Project - Family phase.</title>
        <authorList>
            <person name="Zhang G."/>
        </authorList>
    </citation>
    <scope>NUCLEOTIDE SEQUENCE [LARGE SCALE GENOMIC DNA]</scope>
    <source>
        <strain evidence="11">B10K-CU-031-02</strain>
        <tissue evidence="11">Muscle</tissue>
    </source>
</reference>
<evidence type="ECO:0000259" key="9">
    <source>
        <dbReference type="PROSITE" id="PS50878"/>
    </source>
</evidence>
<dbReference type="OrthoDB" id="6773263at2759"/>
<dbReference type="Proteomes" id="UP000519239">
    <property type="component" value="Unassembled WGS sequence"/>
</dbReference>
<dbReference type="Gene3D" id="3.10.10.10">
    <property type="entry name" value="HIV Type 1 Reverse Transcriptase, subunit A, domain 1"/>
    <property type="match status" value="1"/>
</dbReference>
<evidence type="ECO:0000256" key="7">
    <source>
        <dbReference type="ARBA" id="ARBA00022801"/>
    </source>
</evidence>
<keyword evidence="5" id="KW-0540">Nuclease</keyword>
<feature type="domain" description="RNase H type-1" evidence="10">
    <location>
        <begin position="407"/>
        <end position="526"/>
    </location>
</feature>
<dbReference type="Pfam" id="PF00078">
    <property type="entry name" value="RVT_1"/>
    <property type="match status" value="1"/>
</dbReference>
<comment type="similarity">
    <text evidence="1">Belongs to the beta type-B retroviral polymerase family. HERV class-II K(HML-2) pol subfamily.</text>
</comment>
<keyword evidence="8" id="KW-0695">RNA-directed DNA polymerase</keyword>
<evidence type="ECO:0000256" key="8">
    <source>
        <dbReference type="ARBA" id="ARBA00022918"/>
    </source>
</evidence>
<dbReference type="GO" id="GO:0004523">
    <property type="term" value="F:RNA-DNA hybrid ribonuclease activity"/>
    <property type="evidence" value="ECO:0007669"/>
    <property type="project" value="UniProtKB-EC"/>
</dbReference>
<dbReference type="Pfam" id="PF00075">
    <property type="entry name" value="RNase_H"/>
    <property type="match status" value="1"/>
</dbReference>
<dbReference type="EC" id="3.1.26.4" evidence="2"/>
<dbReference type="InterPro" id="IPR043128">
    <property type="entry name" value="Rev_trsase/Diguanyl_cyclase"/>
</dbReference>
<dbReference type="PANTHER" id="PTHR41694">
    <property type="entry name" value="ENDOGENOUS RETROVIRUS GROUP K MEMBER POL PROTEIN"/>
    <property type="match status" value="1"/>
</dbReference>
<organism evidence="11 12">
    <name type="scientific">Ceuthmochares aereus</name>
    <dbReference type="NCBI Taxonomy" id="1961834"/>
    <lineage>
        <taxon>Eukaryota</taxon>
        <taxon>Metazoa</taxon>
        <taxon>Chordata</taxon>
        <taxon>Craniata</taxon>
        <taxon>Vertebrata</taxon>
        <taxon>Euteleostomi</taxon>
        <taxon>Archelosauria</taxon>
        <taxon>Archosauria</taxon>
        <taxon>Dinosauria</taxon>
        <taxon>Saurischia</taxon>
        <taxon>Theropoda</taxon>
        <taxon>Coelurosauria</taxon>
        <taxon>Aves</taxon>
        <taxon>Neognathae</taxon>
        <taxon>Neoaves</taxon>
        <taxon>Otidimorphae</taxon>
        <taxon>Cuculiformes</taxon>
        <taxon>Cuculidae</taxon>
        <taxon>Ceuthmochares</taxon>
    </lineage>
</organism>
<evidence type="ECO:0000256" key="4">
    <source>
        <dbReference type="ARBA" id="ARBA00022695"/>
    </source>
</evidence>
<evidence type="ECO:0000256" key="1">
    <source>
        <dbReference type="ARBA" id="ARBA00010879"/>
    </source>
</evidence>
<evidence type="ECO:0000256" key="5">
    <source>
        <dbReference type="ARBA" id="ARBA00022722"/>
    </source>
</evidence>
<name>A0A7L4JTS4_9AVES</name>
<feature type="domain" description="Reverse transcriptase" evidence="9">
    <location>
        <begin position="21"/>
        <end position="207"/>
    </location>
</feature>
<evidence type="ECO:0000256" key="6">
    <source>
        <dbReference type="ARBA" id="ARBA00022759"/>
    </source>
</evidence>
<evidence type="ECO:0000256" key="3">
    <source>
        <dbReference type="ARBA" id="ARBA00022679"/>
    </source>
</evidence>
<comment type="caution">
    <text evidence="11">The sequence shown here is derived from an EMBL/GenBank/DDBJ whole genome shotgun (WGS) entry which is preliminary data.</text>
</comment>
<dbReference type="InterPro" id="IPR002156">
    <property type="entry name" value="RNaseH_domain"/>
</dbReference>
<evidence type="ECO:0000259" key="10">
    <source>
        <dbReference type="PROSITE" id="PS50879"/>
    </source>
</evidence>